<proteinExistence type="predicted"/>
<dbReference type="Proteomes" id="UP001521116">
    <property type="component" value="Unassembled WGS sequence"/>
</dbReference>
<reference evidence="2 3" key="1">
    <citation type="submission" date="2024-02" db="EMBL/GenBank/DDBJ databases">
        <title>De novo assembly and annotation of 12 fungi associated with fruit tree decline syndrome in Ontario, Canada.</title>
        <authorList>
            <person name="Sulman M."/>
            <person name="Ellouze W."/>
            <person name="Ilyukhin E."/>
        </authorList>
    </citation>
    <scope>NUCLEOTIDE SEQUENCE [LARGE SCALE GENOMIC DNA]</scope>
    <source>
        <strain evidence="2 3">M1-105</strain>
    </source>
</reference>
<accession>A0ABR3SKG8</accession>
<keyword evidence="3" id="KW-1185">Reference proteome</keyword>
<organism evidence="2 3">
    <name type="scientific">Neofusicoccum ribis</name>
    <dbReference type="NCBI Taxonomy" id="45134"/>
    <lineage>
        <taxon>Eukaryota</taxon>
        <taxon>Fungi</taxon>
        <taxon>Dikarya</taxon>
        <taxon>Ascomycota</taxon>
        <taxon>Pezizomycotina</taxon>
        <taxon>Dothideomycetes</taxon>
        <taxon>Dothideomycetes incertae sedis</taxon>
        <taxon>Botryosphaeriales</taxon>
        <taxon>Botryosphaeriaceae</taxon>
        <taxon>Neofusicoccum</taxon>
    </lineage>
</organism>
<evidence type="ECO:0000313" key="2">
    <source>
        <dbReference type="EMBL" id="KAL1623304.1"/>
    </source>
</evidence>
<evidence type="ECO:0000256" key="1">
    <source>
        <dbReference type="SAM" id="MobiDB-lite"/>
    </source>
</evidence>
<sequence>MESTTESHERQVLTASLDSPNLIAEDNPPNYNSIINPDESLFDAVNAALRTETMCPRMDVNKRGVEQLRNFLSFILAVDYAPTSPSPQSPDGRWRLDNVDLEHFIEVAEKLTCFYLRPKDDMREDQELTEHPEEMIQLNACLLEHLLWPARSLGLPREYVIATLWRFFTLGSEYEQYTGSLRHILACYGVEGLASRL</sequence>
<name>A0ABR3SKG8_9PEZI</name>
<evidence type="ECO:0000313" key="3">
    <source>
        <dbReference type="Proteomes" id="UP001521116"/>
    </source>
</evidence>
<comment type="caution">
    <text evidence="2">The sequence shown here is derived from an EMBL/GenBank/DDBJ whole genome shotgun (WGS) entry which is preliminary data.</text>
</comment>
<feature type="compositionally biased region" description="Basic and acidic residues" evidence="1">
    <location>
        <begin position="1"/>
        <end position="11"/>
    </location>
</feature>
<dbReference type="EMBL" id="JAJVDC020000122">
    <property type="protein sequence ID" value="KAL1623304.1"/>
    <property type="molecule type" value="Genomic_DNA"/>
</dbReference>
<feature type="region of interest" description="Disordered" evidence="1">
    <location>
        <begin position="1"/>
        <end position="30"/>
    </location>
</feature>
<gene>
    <name evidence="2" type="ORF">SLS56_008356</name>
</gene>
<protein>
    <submittedName>
        <fullName evidence="2">Uncharacterized protein</fullName>
    </submittedName>
</protein>